<reference evidence="6 7" key="1">
    <citation type="submission" date="2019-09" db="EMBL/GenBank/DDBJ databases">
        <title>Genome sequence of Roseospira marina, one of the more divergent members of the non-sulfur purple photosynthetic bacterial family, the Rhodospirillaceae.</title>
        <authorList>
            <person name="Meyer T."/>
            <person name="Kyndt J."/>
        </authorList>
    </citation>
    <scope>NUCLEOTIDE SEQUENCE [LARGE SCALE GENOMIC DNA]</scope>
    <source>
        <strain evidence="6 7">DSM 15113</strain>
    </source>
</reference>
<dbReference type="NCBIfam" id="TIGR00254">
    <property type="entry name" value="GGDEF"/>
    <property type="match status" value="1"/>
</dbReference>
<dbReference type="Pfam" id="PF00990">
    <property type="entry name" value="GGDEF"/>
    <property type="match status" value="1"/>
</dbReference>
<gene>
    <name evidence="6" type="ORF">F1188_15475</name>
</gene>
<dbReference type="PROSITE" id="PS50887">
    <property type="entry name" value="GGDEF"/>
    <property type="match status" value="1"/>
</dbReference>
<feature type="transmembrane region" description="Helical" evidence="1">
    <location>
        <begin position="124"/>
        <end position="141"/>
    </location>
</feature>
<dbReference type="SUPFAM" id="SSF55781">
    <property type="entry name" value="GAF domain-like"/>
    <property type="match status" value="1"/>
</dbReference>
<evidence type="ECO:0000259" key="4">
    <source>
        <dbReference type="PROSITE" id="PS50883"/>
    </source>
</evidence>
<comment type="caution">
    <text evidence="6">The sequence shown here is derived from an EMBL/GenBank/DDBJ whole genome shotgun (WGS) entry which is preliminary data.</text>
</comment>
<dbReference type="SUPFAM" id="SSF141868">
    <property type="entry name" value="EAL domain-like"/>
    <property type="match status" value="1"/>
</dbReference>
<keyword evidence="1" id="KW-0812">Transmembrane</keyword>
<dbReference type="SMART" id="SM00086">
    <property type="entry name" value="PAC"/>
    <property type="match status" value="1"/>
</dbReference>
<dbReference type="InterPro" id="IPR029016">
    <property type="entry name" value="GAF-like_dom_sf"/>
</dbReference>
<dbReference type="Gene3D" id="3.20.20.450">
    <property type="entry name" value="EAL domain"/>
    <property type="match status" value="1"/>
</dbReference>
<dbReference type="FunFam" id="3.20.20.450:FF:000001">
    <property type="entry name" value="Cyclic di-GMP phosphodiesterase yahA"/>
    <property type="match status" value="1"/>
</dbReference>
<dbReference type="InterPro" id="IPR029787">
    <property type="entry name" value="Nucleotide_cyclase"/>
</dbReference>
<dbReference type="CDD" id="cd01948">
    <property type="entry name" value="EAL"/>
    <property type="match status" value="1"/>
</dbReference>
<protein>
    <submittedName>
        <fullName evidence="6">EAL domain-containing protein</fullName>
    </submittedName>
</protein>
<dbReference type="RefSeq" id="WP_150063347.1">
    <property type="nucleotide sequence ID" value="NZ_JACHII010000013.1"/>
</dbReference>
<evidence type="ECO:0000313" key="6">
    <source>
        <dbReference type="EMBL" id="KAA5604609.1"/>
    </source>
</evidence>
<sequence>MDGTSVFDLDSVLTGVVMAMVLVSLMRGTPSLRILGGWFALALACGAATGVVENLLGVDPPASVFLIAALHGLVPVLILLGLRSVGERRISSGLIILVIVVMLTWVGATTSAGFAVAWVVGPVHLVRGGVFLVCAWAAMQFGGRRGDLVATVAVLAGLLNLGLVVLAVLQPDMAELHRVDGVENALTLGVVLTAVWATVMPANGHWFSRAGPSAPDRSEDSFDPIDLVEQGVLRIGVEGRVTWANRHAHQVLAEGEDGLVGSAWTDLFPDLAARGDLVDALPRRGGGGTRHGDGDGDGGGADVDAWMVTVARTVQGHPAPVDLALPDTVPVALRRRGEVVVLLRGQWPIAHSQIGRTSIGIDRHVLGGDSVEEVCGTVAKGVAKLEAASLVWIALRQADNGLTVTAAGGPRASAPQNGVGLPLPETMTGVVDSVIAAGQARLVPGMCRESGGAPETTSAVAPGAPDSAWRHLTGVFPVVSGGRAFGAMLVFAGPAGLSAGALSRCDALVRRLAVAIHLSQETAFLRLQAAAMSVAANAIFITGHDGRIKWVNEAFTKLSGFPSDELRGKTPHILFSGQQDRSVYADLWATIRRGNVWRGEMVERRRDGTLYTVQQTVTPMRGPDDGSQYYVAVHEDISDRKRAEERIRYLSNYDTLTRLPNRTLFRERLNRAVQQARWLGGTVAVLFLDLTQFSRVNDTLGHDVGDQILMTVGSRINAAVADEVDVVARMGGDEFALVQGGHSDAEAAAGLAQRLARIIETPVEMGEHSVSLRATIGIAMYPDDGADPDNLIKNADLAMHRASRSEGEVYCFFSTEMNNEAQVRLGLEADLRRAIEREEFVNYYQPQYDMAGQLVGMEALVRWTHPTQGLVMPGQFISTAEETGLIGALGDIVLRNAAADIMRWRGLGLPVVPVAINISAVQFRDARLVDRILSVLSEHGLAPDALDLELTESILMGEQAGAVGFLNQLAAEGFRIAIDDFGTGYSSLGYLKRFPVHKLKIDQSFVQHLHEDTNDAILVRAIINLGHSLAMTVVAEGVETPEQFAYLRDEGADAVQGYLFSRPVPSEEMERLMRDGVPSLEGKAAPG</sequence>
<feature type="transmembrane region" description="Helical" evidence="1">
    <location>
        <begin position="94"/>
        <end position="118"/>
    </location>
</feature>
<dbReference type="Gene3D" id="3.30.70.270">
    <property type="match status" value="1"/>
</dbReference>
<keyword evidence="7" id="KW-1185">Reference proteome</keyword>
<dbReference type="SMART" id="SM00052">
    <property type="entry name" value="EAL"/>
    <property type="match status" value="1"/>
</dbReference>
<dbReference type="OrthoDB" id="9793210at2"/>
<accession>A0A5M6IA56</accession>
<evidence type="ECO:0000259" key="5">
    <source>
        <dbReference type="PROSITE" id="PS50887"/>
    </source>
</evidence>
<dbReference type="EMBL" id="VWPJ01000016">
    <property type="protein sequence ID" value="KAA5604609.1"/>
    <property type="molecule type" value="Genomic_DNA"/>
</dbReference>
<dbReference type="InterPro" id="IPR000014">
    <property type="entry name" value="PAS"/>
</dbReference>
<keyword evidence="1" id="KW-1133">Transmembrane helix</keyword>
<feature type="transmembrane region" description="Helical" evidence="1">
    <location>
        <begin position="6"/>
        <end position="25"/>
    </location>
</feature>
<dbReference type="InterPro" id="IPR035919">
    <property type="entry name" value="EAL_sf"/>
</dbReference>
<feature type="domain" description="PAC" evidence="3">
    <location>
        <begin position="597"/>
        <end position="649"/>
    </location>
</feature>
<dbReference type="PROSITE" id="PS50113">
    <property type="entry name" value="PAC"/>
    <property type="match status" value="1"/>
</dbReference>
<dbReference type="GO" id="GO:0006355">
    <property type="term" value="P:regulation of DNA-templated transcription"/>
    <property type="evidence" value="ECO:0007669"/>
    <property type="project" value="InterPro"/>
</dbReference>
<feature type="domain" description="GGDEF" evidence="5">
    <location>
        <begin position="681"/>
        <end position="815"/>
    </location>
</feature>
<dbReference type="SUPFAM" id="SSF55073">
    <property type="entry name" value="Nucleotide cyclase"/>
    <property type="match status" value="1"/>
</dbReference>
<name>A0A5M6IA56_9PROT</name>
<dbReference type="NCBIfam" id="TIGR00229">
    <property type="entry name" value="sensory_box"/>
    <property type="match status" value="1"/>
</dbReference>
<dbReference type="Gene3D" id="3.30.450.20">
    <property type="entry name" value="PAS domain"/>
    <property type="match status" value="1"/>
</dbReference>
<dbReference type="CDD" id="cd01949">
    <property type="entry name" value="GGDEF"/>
    <property type="match status" value="1"/>
</dbReference>
<feature type="transmembrane region" description="Helical" evidence="1">
    <location>
        <begin position="64"/>
        <end position="82"/>
    </location>
</feature>
<organism evidence="6 7">
    <name type="scientific">Roseospira marina</name>
    <dbReference type="NCBI Taxonomy" id="140057"/>
    <lineage>
        <taxon>Bacteria</taxon>
        <taxon>Pseudomonadati</taxon>
        <taxon>Pseudomonadota</taxon>
        <taxon>Alphaproteobacteria</taxon>
        <taxon>Rhodospirillales</taxon>
        <taxon>Rhodospirillaceae</taxon>
        <taxon>Roseospira</taxon>
    </lineage>
</organism>
<feature type="domain" description="EAL" evidence="4">
    <location>
        <begin position="824"/>
        <end position="1077"/>
    </location>
</feature>
<proteinExistence type="predicted"/>
<evidence type="ECO:0000313" key="7">
    <source>
        <dbReference type="Proteomes" id="UP000324065"/>
    </source>
</evidence>
<dbReference type="PANTHER" id="PTHR44757:SF2">
    <property type="entry name" value="BIOFILM ARCHITECTURE MAINTENANCE PROTEIN MBAA"/>
    <property type="match status" value="1"/>
</dbReference>
<feature type="transmembrane region" description="Helical" evidence="1">
    <location>
        <begin position="32"/>
        <end position="52"/>
    </location>
</feature>
<dbReference type="PROSITE" id="PS50883">
    <property type="entry name" value="EAL"/>
    <property type="match status" value="1"/>
</dbReference>
<feature type="transmembrane region" description="Helical" evidence="1">
    <location>
        <begin position="148"/>
        <end position="169"/>
    </location>
</feature>
<dbReference type="CDD" id="cd00130">
    <property type="entry name" value="PAS"/>
    <property type="match status" value="1"/>
</dbReference>
<dbReference type="SUPFAM" id="SSF55785">
    <property type="entry name" value="PYP-like sensor domain (PAS domain)"/>
    <property type="match status" value="1"/>
</dbReference>
<evidence type="ECO:0000256" key="1">
    <source>
        <dbReference type="SAM" id="Phobius"/>
    </source>
</evidence>
<dbReference type="InterPro" id="IPR013767">
    <property type="entry name" value="PAS_fold"/>
</dbReference>
<dbReference type="SMART" id="SM00091">
    <property type="entry name" value="PAS"/>
    <property type="match status" value="2"/>
</dbReference>
<feature type="domain" description="PAS" evidence="2">
    <location>
        <begin position="531"/>
        <end position="570"/>
    </location>
</feature>
<dbReference type="InterPro" id="IPR001633">
    <property type="entry name" value="EAL_dom"/>
</dbReference>
<dbReference type="PROSITE" id="PS50112">
    <property type="entry name" value="PAS"/>
    <property type="match status" value="1"/>
</dbReference>
<dbReference type="Pfam" id="PF00989">
    <property type="entry name" value="PAS"/>
    <property type="match status" value="1"/>
</dbReference>
<evidence type="ECO:0000259" key="3">
    <source>
        <dbReference type="PROSITE" id="PS50113"/>
    </source>
</evidence>
<dbReference type="InterPro" id="IPR000160">
    <property type="entry name" value="GGDEF_dom"/>
</dbReference>
<dbReference type="InterPro" id="IPR043128">
    <property type="entry name" value="Rev_trsase/Diguanyl_cyclase"/>
</dbReference>
<dbReference type="InterPro" id="IPR052155">
    <property type="entry name" value="Biofilm_reg_signaling"/>
</dbReference>
<keyword evidence="1" id="KW-0472">Membrane</keyword>
<dbReference type="InterPro" id="IPR001610">
    <property type="entry name" value="PAC"/>
</dbReference>
<evidence type="ECO:0000259" key="2">
    <source>
        <dbReference type="PROSITE" id="PS50112"/>
    </source>
</evidence>
<dbReference type="AlphaFoldDB" id="A0A5M6IA56"/>
<dbReference type="InterPro" id="IPR035965">
    <property type="entry name" value="PAS-like_dom_sf"/>
</dbReference>
<dbReference type="SMART" id="SM00267">
    <property type="entry name" value="GGDEF"/>
    <property type="match status" value="1"/>
</dbReference>
<dbReference type="Proteomes" id="UP000324065">
    <property type="component" value="Unassembled WGS sequence"/>
</dbReference>
<dbReference type="Pfam" id="PF00563">
    <property type="entry name" value="EAL"/>
    <property type="match status" value="1"/>
</dbReference>
<dbReference type="PANTHER" id="PTHR44757">
    <property type="entry name" value="DIGUANYLATE CYCLASE DGCP"/>
    <property type="match status" value="1"/>
</dbReference>
<dbReference type="InterPro" id="IPR000700">
    <property type="entry name" value="PAS-assoc_C"/>
</dbReference>
<dbReference type="Gene3D" id="3.30.450.40">
    <property type="match status" value="1"/>
</dbReference>